<evidence type="ECO:0000313" key="2">
    <source>
        <dbReference type="Proteomes" id="UP000615446"/>
    </source>
</evidence>
<name>A0A8H3QIB4_9GLOM</name>
<accession>A0A8H3QIB4</accession>
<comment type="caution">
    <text evidence="1">The sequence shown here is derived from an EMBL/GenBank/DDBJ whole genome shotgun (WGS) entry which is preliminary data.</text>
</comment>
<protein>
    <submittedName>
        <fullName evidence="1">Uncharacterized protein</fullName>
    </submittedName>
</protein>
<gene>
    <name evidence="1" type="ORF">RCL2_000805100</name>
</gene>
<sequence length="71" mass="8421">MMTRKSIHEGNMFDKLIQLEQKLLILINETEKITIEHRSIKGAFSKYKMIIKGIQEFNNQNYEIGFKVSFL</sequence>
<proteinExistence type="predicted"/>
<reference evidence="1" key="1">
    <citation type="submission" date="2019-10" db="EMBL/GenBank/DDBJ databases">
        <title>Conservation and host-specific expression of non-tandemly repeated heterogenous ribosome RNA gene in arbuscular mycorrhizal fungi.</title>
        <authorList>
            <person name="Maeda T."/>
            <person name="Kobayashi Y."/>
            <person name="Nakagawa T."/>
            <person name="Ezawa T."/>
            <person name="Yamaguchi K."/>
            <person name="Bino T."/>
            <person name="Nishimoto Y."/>
            <person name="Shigenobu S."/>
            <person name="Kawaguchi M."/>
        </authorList>
    </citation>
    <scope>NUCLEOTIDE SEQUENCE</scope>
    <source>
        <strain evidence="1">HR1</strain>
    </source>
</reference>
<organism evidence="1 2">
    <name type="scientific">Rhizophagus clarus</name>
    <dbReference type="NCBI Taxonomy" id="94130"/>
    <lineage>
        <taxon>Eukaryota</taxon>
        <taxon>Fungi</taxon>
        <taxon>Fungi incertae sedis</taxon>
        <taxon>Mucoromycota</taxon>
        <taxon>Glomeromycotina</taxon>
        <taxon>Glomeromycetes</taxon>
        <taxon>Glomerales</taxon>
        <taxon>Glomeraceae</taxon>
        <taxon>Rhizophagus</taxon>
    </lineage>
</organism>
<evidence type="ECO:0000313" key="1">
    <source>
        <dbReference type="EMBL" id="GES80793.1"/>
    </source>
</evidence>
<dbReference type="Proteomes" id="UP000615446">
    <property type="component" value="Unassembled WGS sequence"/>
</dbReference>
<dbReference type="AlphaFoldDB" id="A0A8H3QIB4"/>
<dbReference type="EMBL" id="BLAL01000053">
    <property type="protein sequence ID" value="GES80793.1"/>
    <property type="molecule type" value="Genomic_DNA"/>
</dbReference>